<feature type="signal peptide" evidence="9">
    <location>
        <begin position="1"/>
        <end position="23"/>
    </location>
</feature>
<feature type="chain" id="PRO_5031165454" description="Peptidoglycan-associated lipoprotein" evidence="9">
    <location>
        <begin position="24"/>
        <end position="198"/>
    </location>
</feature>
<keyword evidence="4 8" id="KW-0564">Palmitate</keyword>
<keyword evidence="5 8" id="KW-0998">Cell outer membrane</keyword>
<gene>
    <name evidence="8" type="primary">pal</name>
    <name evidence="11" type="ORF">BN874_120054</name>
</gene>
<dbReference type="PROSITE" id="PS51257">
    <property type="entry name" value="PROKAR_LIPOPROTEIN"/>
    <property type="match status" value="1"/>
</dbReference>
<comment type="subcellular location">
    <subcellularLocation>
        <location evidence="8">Cell outer membrane</location>
        <topology evidence="8">Lipid-anchor</topology>
    </subcellularLocation>
</comment>
<dbReference type="NCBIfam" id="TIGR02802">
    <property type="entry name" value="Pal_lipo"/>
    <property type="match status" value="1"/>
</dbReference>
<keyword evidence="12" id="KW-1185">Reference proteome</keyword>
<dbReference type="HAMAP" id="MF_02204">
    <property type="entry name" value="Pal"/>
    <property type="match status" value="1"/>
</dbReference>
<dbReference type="Gene3D" id="3.30.1330.60">
    <property type="entry name" value="OmpA-like domain"/>
    <property type="match status" value="1"/>
</dbReference>
<dbReference type="PANTHER" id="PTHR30329:SF21">
    <property type="entry name" value="LIPOPROTEIN YIAD-RELATED"/>
    <property type="match status" value="1"/>
</dbReference>
<keyword evidence="3 8" id="KW-0472">Membrane</keyword>
<evidence type="ECO:0000256" key="8">
    <source>
        <dbReference type="HAMAP-Rule" id="MF_02204"/>
    </source>
</evidence>
<dbReference type="InterPro" id="IPR050330">
    <property type="entry name" value="Bact_OuterMem_StrucFunc"/>
</dbReference>
<keyword evidence="1 8" id="KW-0132">Cell division</keyword>
<dbReference type="InterPro" id="IPR039001">
    <property type="entry name" value="Pal"/>
</dbReference>
<dbReference type="GO" id="GO:0051301">
    <property type="term" value="P:cell division"/>
    <property type="evidence" value="ECO:0007669"/>
    <property type="project" value="UniProtKB-UniRule"/>
</dbReference>
<comment type="function">
    <text evidence="8">Part of the Tol-Pal system, which plays a role in outer membrane invagination during cell division and is important for maintaining outer membrane integrity.</text>
</comment>
<keyword evidence="7 8" id="KW-0131">Cell cycle</keyword>
<evidence type="ECO:0000256" key="4">
    <source>
        <dbReference type="ARBA" id="ARBA00023139"/>
    </source>
</evidence>
<evidence type="ECO:0000256" key="7">
    <source>
        <dbReference type="ARBA" id="ARBA00023306"/>
    </source>
</evidence>
<dbReference type="Proteomes" id="UP000019184">
    <property type="component" value="Unassembled WGS sequence"/>
</dbReference>
<organism evidence="11 12">
    <name type="scientific">Candidatus Contendobacter odensis Run_B_J11</name>
    <dbReference type="NCBI Taxonomy" id="1400861"/>
    <lineage>
        <taxon>Bacteria</taxon>
        <taxon>Pseudomonadati</taxon>
        <taxon>Pseudomonadota</taxon>
        <taxon>Gammaproteobacteria</taxon>
        <taxon>Candidatus Competibacteraceae</taxon>
        <taxon>Candidatus Contendibacter</taxon>
    </lineage>
</organism>
<comment type="caution">
    <text evidence="11">The sequence shown here is derived from an EMBL/GenBank/DDBJ whole genome shotgun (WGS) entry which is preliminary data.</text>
</comment>
<protein>
    <recommendedName>
        <fullName evidence="8">Peptidoglycan-associated lipoprotein</fullName>
        <shortName evidence="8">PAL</shortName>
    </recommendedName>
</protein>
<dbReference type="PROSITE" id="PS51123">
    <property type="entry name" value="OMPA_2"/>
    <property type="match status" value="1"/>
</dbReference>
<name>A0A7U7J2E7_9GAMM</name>
<dbReference type="GO" id="GO:0009279">
    <property type="term" value="C:cell outer membrane"/>
    <property type="evidence" value="ECO:0007669"/>
    <property type="project" value="UniProtKB-SubCell"/>
</dbReference>
<accession>A0A7U7J2E7</accession>
<dbReference type="EMBL" id="CBTK010000024">
    <property type="protein sequence ID" value="CDH43403.1"/>
    <property type="molecule type" value="Genomic_DNA"/>
</dbReference>
<dbReference type="PRINTS" id="PR01021">
    <property type="entry name" value="OMPADOMAIN"/>
</dbReference>
<evidence type="ECO:0000256" key="2">
    <source>
        <dbReference type="ARBA" id="ARBA00022729"/>
    </source>
</evidence>
<dbReference type="InterPro" id="IPR014169">
    <property type="entry name" value="Pal_lipo_C"/>
</dbReference>
<dbReference type="SUPFAM" id="SSF103088">
    <property type="entry name" value="OmpA-like"/>
    <property type="match status" value="1"/>
</dbReference>
<dbReference type="CDD" id="cd07185">
    <property type="entry name" value="OmpA_C-like"/>
    <property type="match status" value="1"/>
</dbReference>
<keyword evidence="2 8" id="KW-0732">Signal</keyword>
<feature type="domain" description="OmpA-like" evidence="10">
    <location>
        <begin position="85"/>
        <end position="198"/>
    </location>
</feature>
<dbReference type="PROSITE" id="PS01068">
    <property type="entry name" value="OMPA_1"/>
    <property type="match status" value="1"/>
</dbReference>
<dbReference type="InterPro" id="IPR006690">
    <property type="entry name" value="OMPA-like_CS"/>
</dbReference>
<comment type="subunit">
    <text evidence="8">The Tol-Pal system is composed of five core proteins: the inner membrane proteins TolA, TolQ and TolR, the periplasmic protein TolB and the outer membrane protein Pal. They form a network linking the inner and outer membranes and the peptidoglycan layer.</text>
</comment>
<dbReference type="Pfam" id="PF00691">
    <property type="entry name" value="OmpA"/>
    <property type="match status" value="1"/>
</dbReference>
<comment type="similarity">
    <text evidence="8">Belongs to the Pal lipoprotein family.</text>
</comment>
<evidence type="ECO:0000256" key="1">
    <source>
        <dbReference type="ARBA" id="ARBA00022618"/>
    </source>
</evidence>
<sequence length="198" mass="20976">MQHFARNLMASAVLALMVGCAATGENTDTDQTGVQPDAAAQPGITAQPGQDAYSYAYGQAPSGYDTYDASGGQAGGRPGGQAVAGAGGAVSADRVVYFDFDSVEIRPESKPVIESNARSLASNRRIITQLEGHTDERGSREYNIALGERRANAVRQTMIVMGVSPQQVRVVSYGEERPAAGGQDEQSYALNRRVEIVY</sequence>
<proteinExistence type="inferred from homology"/>
<evidence type="ECO:0000256" key="9">
    <source>
        <dbReference type="SAM" id="SignalP"/>
    </source>
</evidence>
<evidence type="ECO:0000256" key="5">
    <source>
        <dbReference type="ARBA" id="ARBA00023237"/>
    </source>
</evidence>
<dbReference type="InterPro" id="IPR006664">
    <property type="entry name" value="OMP_bac"/>
</dbReference>
<dbReference type="RefSeq" id="WP_034430434.1">
    <property type="nucleotide sequence ID" value="NZ_CBTK010000024.1"/>
</dbReference>
<keyword evidence="6 8" id="KW-0449">Lipoprotein</keyword>
<reference evidence="11 12" key="1">
    <citation type="journal article" date="2014" name="ISME J.">
        <title>Candidatus Competibacter-lineage genomes retrieved from metagenomes reveal functional metabolic diversity.</title>
        <authorList>
            <person name="McIlroy S.J."/>
            <person name="Albertsen M."/>
            <person name="Andresen E.K."/>
            <person name="Saunders A.M."/>
            <person name="Kristiansen R."/>
            <person name="Stokholm-Bjerregaard M."/>
            <person name="Nielsen K.L."/>
            <person name="Nielsen P.H."/>
        </authorList>
    </citation>
    <scope>NUCLEOTIDE SEQUENCE [LARGE SCALE GENOMIC DNA]</scope>
    <source>
        <strain evidence="11 12">Run_B_J11</strain>
    </source>
</reference>
<evidence type="ECO:0000313" key="11">
    <source>
        <dbReference type="EMBL" id="CDH43403.1"/>
    </source>
</evidence>
<dbReference type="InterPro" id="IPR006665">
    <property type="entry name" value="OmpA-like"/>
</dbReference>
<dbReference type="PANTHER" id="PTHR30329">
    <property type="entry name" value="STATOR ELEMENT OF FLAGELLAR MOTOR COMPLEX"/>
    <property type="match status" value="1"/>
</dbReference>
<dbReference type="InterPro" id="IPR036737">
    <property type="entry name" value="OmpA-like_sf"/>
</dbReference>
<evidence type="ECO:0000256" key="6">
    <source>
        <dbReference type="ARBA" id="ARBA00023288"/>
    </source>
</evidence>
<evidence type="ECO:0000256" key="3">
    <source>
        <dbReference type="ARBA" id="ARBA00023136"/>
    </source>
</evidence>
<evidence type="ECO:0000259" key="10">
    <source>
        <dbReference type="PROSITE" id="PS51123"/>
    </source>
</evidence>
<evidence type="ECO:0000313" key="12">
    <source>
        <dbReference type="Proteomes" id="UP000019184"/>
    </source>
</evidence>
<dbReference type="AlphaFoldDB" id="A0A7U7J2E7"/>